<dbReference type="SUPFAM" id="SSF53335">
    <property type="entry name" value="S-adenosyl-L-methionine-dependent methyltransferases"/>
    <property type="match status" value="1"/>
</dbReference>
<dbReference type="CDD" id="cd02440">
    <property type="entry name" value="AdoMet_MTases"/>
    <property type="match status" value="1"/>
</dbReference>
<organism evidence="1 2">
    <name type="scientific">Ferruginibacter yonginensis</name>
    <dbReference type="NCBI Taxonomy" id="1310416"/>
    <lineage>
        <taxon>Bacteria</taxon>
        <taxon>Pseudomonadati</taxon>
        <taxon>Bacteroidota</taxon>
        <taxon>Chitinophagia</taxon>
        <taxon>Chitinophagales</taxon>
        <taxon>Chitinophagaceae</taxon>
        <taxon>Ferruginibacter</taxon>
    </lineage>
</organism>
<dbReference type="Pfam" id="PF13489">
    <property type="entry name" value="Methyltransf_23"/>
    <property type="match status" value="1"/>
</dbReference>
<name>A0ABV8QLS3_9BACT</name>
<accession>A0ABV8QLS3</accession>
<dbReference type="EMBL" id="JBHSCZ010000001">
    <property type="protein sequence ID" value="MFC4261261.1"/>
    <property type="molecule type" value="Genomic_DNA"/>
</dbReference>
<comment type="caution">
    <text evidence="1">The sequence shown here is derived from an EMBL/GenBank/DDBJ whole genome shotgun (WGS) entry which is preliminary data.</text>
</comment>
<dbReference type="GO" id="GO:0061542">
    <property type="term" value="F:3-demethylubiquinol 3-O-methyltransferase activity"/>
    <property type="evidence" value="ECO:0007669"/>
    <property type="project" value="UniProtKB-EC"/>
</dbReference>
<gene>
    <name evidence="1" type="ORF">ACFOWM_00095</name>
</gene>
<dbReference type="GO" id="GO:0032259">
    <property type="term" value="P:methylation"/>
    <property type="evidence" value="ECO:0007669"/>
    <property type="project" value="UniProtKB-KW"/>
</dbReference>
<dbReference type="GO" id="GO:0102208">
    <property type="term" value="F:2-polyprenyl-6-hydroxyphenol methylase activity"/>
    <property type="evidence" value="ECO:0007669"/>
    <property type="project" value="UniProtKB-EC"/>
</dbReference>
<keyword evidence="2" id="KW-1185">Reference proteome</keyword>
<dbReference type="EC" id="2.1.1.222" evidence="1"/>
<dbReference type="Proteomes" id="UP001595907">
    <property type="component" value="Unassembled WGS sequence"/>
</dbReference>
<dbReference type="EC" id="2.1.1.64" evidence="1"/>
<dbReference type="InterPro" id="IPR029063">
    <property type="entry name" value="SAM-dependent_MTases_sf"/>
</dbReference>
<dbReference type="RefSeq" id="WP_379705277.1">
    <property type="nucleotide sequence ID" value="NZ_JBHSCZ010000001.1"/>
</dbReference>
<keyword evidence="1" id="KW-0808">Transferase</keyword>
<evidence type="ECO:0000313" key="1">
    <source>
        <dbReference type="EMBL" id="MFC4261261.1"/>
    </source>
</evidence>
<reference evidence="2" key="1">
    <citation type="journal article" date="2019" name="Int. J. Syst. Evol. Microbiol.">
        <title>The Global Catalogue of Microorganisms (GCM) 10K type strain sequencing project: providing services to taxonomists for standard genome sequencing and annotation.</title>
        <authorList>
            <consortium name="The Broad Institute Genomics Platform"/>
            <consortium name="The Broad Institute Genome Sequencing Center for Infectious Disease"/>
            <person name="Wu L."/>
            <person name="Ma J."/>
        </authorList>
    </citation>
    <scope>NUCLEOTIDE SEQUENCE [LARGE SCALE GENOMIC DNA]</scope>
    <source>
        <strain evidence="2">CECT 8289</strain>
    </source>
</reference>
<keyword evidence="1" id="KW-0489">Methyltransferase</keyword>
<evidence type="ECO:0000313" key="2">
    <source>
        <dbReference type="Proteomes" id="UP001595907"/>
    </source>
</evidence>
<proteinExistence type="predicted"/>
<sequence length="250" mass="28297">MYIHETSVHNTQAAEVVVPIMMQLFQPQSVLDVGCGIGTWLKVFKHHGVDHITGIDGDYVNRTQLFENITTDTFIAADLTQPFAIGKQFDLAICLEVAEHLPPAAAADFVKSICAHADTVVFGAAVPGQWGQHHLNEQWPAYWMSLFAAEGFAAYDLLRSSIWHHPQVEWWYQQNMLVFSKKVWSVPAVPVAYDAIIHPAHFNQKLQYIAQLAQQHHEAQHELALWQQGKKGVRQHFKSFSKALASKFFK</sequence>
<protein>
    <submittedName>
        <fullName evidence="1">Class I SAM-dependent methyltransferase</fullName>
        <ecNumber evidence="1">2.1.1.222</ecNumber>
        <ecNumber evidence="1">2.1.1.64</ecNumber>
    </submittedName>
</protein>
<dbReference type="Gene3D" id="3.40.50.150">
    <property type="entry name" value="Vaccinia Virus protein VP39"/>
    <property type="match status" value="1"/>
</dbReference>